<dbReference type="AlphaFoldDB" id="A0A9P4XZ29"/>
<comment type="caution">
    <text evidence="1">The sequence shown here is derived from an EMBL/GenBank/DDBJ whole genome shotgun (WGS) entry which is preliminary data.</text>
</comment>
<keyword evidence="2" id="KW-1185">Reference proteome</keyword>
<protein>
    <submittedName>
        <fullName evidence="1">Uncharacterized protein</fullName>
    </submittedName>
</protein>
<name>A0A9P4XZ29_CRYP1</name>
<dbReference type="EMBL" id="MU032349">
    <property type="protein sequence ID" value="KAF3763541.1"/>
    <property type="molecule type" value="Genomic_DNA"/>
</dbReference>
<dbReference type="GeneID" id="63840723"/>
<organism evidence="1 2">
    <name type="scientific">Cryphonectria parasitica (strain ATCC 38755 / EP155)</name>
    <dbReference type="NCBI Taxonomy" id="660469"/>
    <lineage>
        <taxon>Eukaryota</taxon>
        <taxon>Fungi</taxon>
        <taxon>Dikarya</taxon>
        <taxon>Ascomycota</taxon>
        <taxon>Pezizomycotina</taxon>
        <taxon>Sordariomycetes</taxon>
        <taxon>Sordariomycetidae</taxon>
        <taxon>Diaporthales</taxon>
        <taxon>Cryphonectriaceae</taxon>
        <taxon>Cryphonectria-Endothia species complex</taxon>
        <taxon>Cryphonectria</taxon>
    </lineage>
</organism>
<gene>
    <name evidence="1" type="ORF">M406DRAFT_357113</name>
</gene>
<proteinExistence type="predicted"/>
<reference evidence="1" key="1">
    <citation type="journal article" date="2020" name="Phytopathology">
        <title>Genome sequence of the chestnut blight fungus Cryphonectria parasitica EP155: A fundamental resource for an archetypical invasive plant pathogen.</title>
        <authorList>
            <person name="Crouch J.A."/>
            <person name="Dawe A."/>
            <person name="Aerts A."/>
            <person name="Barry K."/>
            <person name="Churchill A.C.L."/>
            <person name="Grimwood J."/>
            <person name="Hillman B."/>
            <person name="Milgroom M.G."/>
            <person name="Pangilinan J."/>
            <person name="Smith M."/>
            <person name="Salamov A."/>
            <person name="Schmutz J."/>
            <person name="Yadav J."/>
            <person name="Grigoriev I.V."/>
            <person name="Nuss D."/>
        </authorList>
    </citation>
    <scope>NUCLEOTIDE SEQUENCE</scope>
    <source>
        <strain evidence="1">EP155</strain>
    </source>
</reference>
<evidence type="ECO:0000313" key="1">
    <source>
        <dbReference type="EMBL" id="KAF3763541.1"/>
    </source>
</evidence>
<dbReference type="RefSeq" id="XP_040774502.1">
    <property type="nucleotide sequence ID" value="XM_040923594.1"/>
</dbReference>
<sequence>MATITTTSPAVQLIMANSSQPIVPTAGEYPQPTGLPLWQAAYRAIRRDRTRAAEFRSMQLTDQDRSRLEQIIFLLDFSMTAGRDKERFYRAWMDFTEDFSSPLVNAQEFAWILLPASSVVGLPEPFPPLDDLALIHGFLEKAGGWKDTYLEQKRGIRDNTMLDNAWMLFSPEGLLNMIDTMSLQQNN</sequence>
<accession>A0A9P4XZ29</accession>
<evidence type="ECO:0000313" key="2">
    <source>
        <dbReference type="Proteomes" id="UP000803844"/>
    </source>
</evidence>
<dbReference type="Proteomes" id="UP000803844">
    <property type="component" value="Unassembled WGS sequence"/>
</dbReference>